<feature type="domain" description="Mannosyl-glycoprotein endo-beta-N-acetylglucosamidase-like" evidence="12">
    <location>
        <begin position="165"/>
        <end position="326"/>
    </location>
</feature>
<dbReference type="GO" id="GO:0004040">
    <property type="term" value="F:amidase activity"/>
    <property type="evidence" value="ECO:0007669"/>
    <property type="project" value="InterPro"/>
</dbReference>
<dbReference type="RefSeq" id="WP_091121518.1">
    <property type="nucleotide sequence ID" value="NZ_FMBA01000010.1"/>
</dbReference>
<sequence length="340" mass="37962">MNNKISQSLNHFAYDFSGLNQLKRNVANGSAGSIRQVAEQFETLFINMMMQSMRKAMPESGLFNHSATQLFTSMFDQQIAQQAAGKGFGLADIITKQLSHHTSPSIKVNLQSNTNNASQNLSLAQSLFSDVSANISPQALGQMLYRQHKANQATSSTNELSLKTQIKDGKDEYIVKFVTEWLEPAKQAAKHSGIPYEIIIAQAALETGWGQKQIKTENNQSSHNYFGIKATRSWQGGSTQLTTQEFINNKMIKIKDQFRVYHSKQHALTDYINLLTNNPRYRAVVNAPDARTAAKALQEANYATDPNYSDKLIQIIGRIEQIAQNNPPTKVLGFKQIAFN</sequence>
<evidence type="ECO:0000256" key="4">
    <source>
        <dbReference type="ARBA" id="ARBA00007974"/>
    </source>
</evidence>
<dbReference type="GO" id="GO:0042597">
    <property type="term" value="C:periplasmic space"/>
    <property type="evidence" value="ECO:0007669"/>
    <property type="project" value="UniProtKB-SubCell"/>
</dbReference>
<evidence type="ECO:0000256" key="2">
    <source>
        <dbReference type="ARBA" id="ARBA00004418"/>
    </source>
</evidence>
<dbReference type="OrthoDB" id="289937at2"/>
<dbReference type="GO" id="GO:0016798">
    <property type="term" value="F:hydrolase activity, acting on glycosyl bonds"/>
    <property type="evidence" value="ECO:0007669"/>
    <property type="project" value="UniProtKB-KW"/>
</dbReference>
<keyword evidence="14" id="KW-1185">Reference proteome</keyword>
<keyword evidence="13" id="KW-0966">Cell projection</keyword>
<reference evidence="14" key="1">
    <citation type="submission" date="2016-08" db="EMBL/GenBank/DDBJ databases">
        <authorList>
            <person name="Varghese N."/>
            <person name="Submissions Spin"/>
        </authorList>
    </citation>
    <scope>NUCLEOTIDE SEQUENCE [LARGE SCALE GENOMIC DNA]</scope>
    <source>
        <strain evidence="14">R-53144</strain>
    </source>
</reference>
<dbReference type="STRING" id="1798183.GA0061080_101018"/>
<dbReference type="InterPro" id="IPR019301">
    <property type="entry name" value="Flagellar_prot_FlgJ_N"/>
</dbReference>
<organism evidence="13 14">
    <name type="scientific">Gilliamella intestini</name>
    <dbReference type="NCBI Taxonomy" id="1798183"/>
    <lineage>
        <taxon>Bacteria</taxon>
        <taxon>Pseudomonadati</taxon>
        <taxon>Pseudomonadota</taxon>
        <taxon>Gammaproteobacteria</taxon>
        <taxon>Orbales</taxon>
        <taxon>Orbaceae</taxon>
        <taxon>Gilliamella</taxon>
    </lineage>
</organism>
<dbReference type="PANTHER" id="PTHR33308">
    <property type="entry name" value="PEPTIDOGLYCAN HYDROLASE FLGJ"/>
    <property type="match status" value="1"/>
</dbReference>
<dbReference type="Proteomes" id="UP000199698">
    <property type="component" value="Unassembled WGS sequence"/>
</dbReference>
<dbReference type="Gene3D" id="1.10.530.10">
    <property type="match status" value="1"/>
</dbReference>
<evidence type="ECO:0000256" key="1">
    <source>
        <dbReference type="ARBA" id="ARBA00002954"/>
    </source>
</evidence>
<dbReference type="GO" id="GO:0071973">
    <property type="term" value="P:bacterial-type flagellum-dependent cell motility"/>
    <property type="evidence" value="ECO:0007669"/>
    <property type="project" value="TreeGrafter"/>
</dbReference>
<dbReference type="InterPro" id="IPR002901">
    <property type="entry name" value="MGlyc_endo_b_GlcNAc-like_dom"/>
</dbReference>
<keyword evidence="9" id="KW-0326">Glycosidase</keyword>
<keyword evidence="13" id="KW-0969">Cilium</keyword>
<keyword evidence="13" id="KW-0282">Flagellum</keyword>
<dbReference type="NCBIfam" id="TIGR02541">
    <property type="entry name" value="flagell_FlgJ"/>
    <property type="match status" value="1"/>
</dbReference>
<evidence type="ECO:0000313" key="13">
    <source>
        <dbReference type="EMBL" id="SCB92235.1"/>
    </source>
</evidence>
<evidence type="ECO:0000256" key="10">
    <source>
        <dbReference type="ARBA" id="ARBA00023316"/>
    </source>
</evidence>
<evidence type="ECO:0000256" key="5">
    <source>
        <dbReference type="ARBA" id="ARBA00013433"/>
    </source>
</evidence>
<dbReference type="AlphaFoldDB" id="A0A1C4ACD8"/>
<comment type="similarity">
    <text evidence="4">In the C-terminal section; belongs to the glycosyl hydrolase 73 family.</text>
</comment>
<evidence type="ECO:0000256" key="9">
    <source>
        <dbReference type="ARBA" id="ARBA00023295"/>
    </source>
</evidence>
<evidence type="ECO:0000256" key="11">
    <source>
        <dbReference type="ARBA" id="ARBA00030835"/>
    </source>
</evidence>
<evidence type="ECO:0000259" key="12">
    <source>
        <dbReference type="SMART" id="SM00047"/>
    </source>
</evidence>
<dbReference type="Pfam" id="PF01832">
    <property type="entry name" value="Glucosaminidase"/>
    <property type="match status" value="1"/>
</dbReference>
<evidence type="ECO:0000256" key="6">
    <source>
        <dbReference type="ARBA" id="ARBA00022764"/>
    </source>
</evidence>
<accession>A0A1C4ACD8</accession>
<dbReference type="Gene3D" id="2.10.70.40">
    <property type="entry name" value="peptidoglycan hydrolase"/>
    <property type="match status" value="1"/>
</dbReference>
<keyword evidence="8" id="KW-0378">Hydrolase</keyword>
<evidence type="ECO:0000256" key="8">
    <source>
        <dbReference type="ARBA" id="ARBA00022801"/>
    </source>
</evidence>
<dbReference type="EMBL" id="FMBA01000010">
    <property type="protein sequence ID" value="SCB92235.1"/>
    <property type="molecule type" value="Genomic_DNA"/>
</dbReference>
<comment type="subcellular location">
    <subcellularLocation>
        <location evidence="2">Periplasm</location>
    </subcellularLocation>
</comment>
<evidence type="ECO:0000256" key="3">
    <source>
        <dbReference type="ARBA" id="ARBA00006880"/>
    </source>
</evidence>
<evidence type="ECO:0000313" key="14">
    <source>
        <dbReference type="Proteomes" id="UP000199698"/>
    </source>
</evidence>
<keyword evidence="6" id="KW-0574">Periplasm</keyword>
<dbReference type="SMART" id="SM00047">
    <property type="entry name" value="LYZ2"/>
    <property type="match status" value="1"/>
</dbReference>
<dbReference type="PANTHER" id="PTHR33308:SF9">
    <property type="entry name" value="PEPTIDOGLYCAN HYDROLASE FLGJ"/>
    <property type="match status" value="1"/>
</dbReference>
<dbReference type="GO" id="GO:0071555">
    <property type="term" value="P:cell wall organization"/>
    <property type="evidence" value="ECO:0007669"/>
    <property type="project" value="UniProtKB-KW"/>
</dbReference>
<dbReference type="PRINTS" id="PR01002">
    <property type="entry name" value="FLGFLGJ"/>
</dbReference>
<comment type="similarity">
    <text evidence="3">In the N-terminal section; belongs to the FlgJ family.</text>
</comment>
<keyword evidence="10" id="KW-0961">Cell wall biogenesis/degradation</keyword>
<keyword evidence="7" id="KW-1005">Bacterial flagellum biogenesis</keyword>
<evidence type="ECO:0000256" key="7">
    <source>
        <dbReference type="ARBA" id="ARBA00022795"/>
    </source>
</evidence>
<dbReference type="InterPro" id="IPR013377">
    <property type="entry name" value="FlgJ"/>
</dbReference>
<dbReference type="InterPro" id="IPR051056">
    <property type="entry name" value="Glycosyl_Hydrolase_73"/>
</dbReference>
<name>A0A1C4ACD8_9GAMM</name>
<dbReference type="GO" id="GO:0044780">
    <property type="term" value="P:bacterial-type flagellum assembly"/>
    <property type="evidence" value="ECO:0007669"/>
    <property type="project" value="InterPro"/>
</dbReference>
<protein>
    <recommendedName>
        <fullName evidence="5">Peptidoglycan hydrolase FlgJ</fullName>
    </recommendedName>
    <alternativeName>
        <fullName evidence="11">Muramidase FlgJ</fullName>
    </alternativeName>
</protein>
<comment type="function">
    <text evidence="1">Flagellum-specific muramidase which hydrolyzes the peptidoglycan layer to assemble the rod structure in the periplasmic space.</text>
</comment>
<gene>
    <name evidence="13" type="ORF">GA0061080_101018</name>
</gene>
<dbReference type="Pfam" id="PF10135">
    <property type="entry name" value="Rod-binding"/>
    <property type="match status" value="1"/>
</dbReference>
<proteinExistence type="inferred from homology"/>